<dbReference type="RefSeq" id="WP_425441115.1">
    <property type="nucleotide sequence ID" value="NZ_FMZV01000002.1"/>
</dbReference>
<sequence length="136" mass="15588">MKTEEILLPATIGTVLILLCLFQVKHMLADFFLQTPRMLSGRCKYWHLGRAQHAGVHAAGSVVVFLLAGSPLVFILVSVALEWLVHFNIDYGKAFYSDQKELQPNQAKYWYAMGFDQFLHQLTYLAMTWAWVSFAF</sequence>
<protein>
    <recommendedName>
        <fullName evidence="4">DUF3307 domain-containing protein</fullName>
    </recommendedName>
</protein>
<organism evidence="2 3">
    <name type="scientific">Ruegeria marina</name>
    <dbReference type="NCBI Taxonomy" id="639004"/>
    <lineage>
        <taxon>Bacteria</taxon>
        <taxon>Pseudomonadati</taxon>
        <taxon>Pseudomonadota</taxon>
        <taxon>Alphaproteobacteria</taxon>
        <taxon>Rhodobacterales</taxon>
        <taxon>Roseobacteraceae</taxon>
        <taxon>Ruegeria</taxon>
    </lineage>
</organism>
<proteinExistence type="predicted"/>
<name>A0A1G6LFI2_9RHOB</name>
<dbReference type="Pfam" id="PF11750">
    <property type="entry name" value="DUF3307"/>
    <property type="match status" value="1"/>
</dbReference>
<feature type="transmembrane region" description="Helical" evidence="1">
    <location>
        <begin position="54"/>
        <end position="81"/>
    </location>
</feature>
<accession>A0A1G6LFI2</accession>
<gene>
    <name evidence="2" type="ORF">SAMN04488239_102229</name>
</gene>
<evidence type="ECO:0000313" key="2">
    <source>
        <dbReference type="EMBL" id="SDC42000.1"/>
    </source>
</evidence>
<dbReference type="STRING" id="639004.SAMN04488239_102229"/>
<dbReference type="InterPro" id="IPR021737">
    <property type="entry name" value="Phage_phiKZ_Orf197"/>
</dbReference>
<dbReference type="AlphaFoldDB" id="A0A1G6LFI2"/>
<evidence type="ECO:0000256" key="1">
    <source>
        <dbReference type="SAM" id="Phobius"/>
    </source>
</evidence>
<evidence type="ECO:0008006" key="4">
    <source>
        <dbReference type="Google" id="ProtNLM"/>
    </source>
</evidence>
<dbReference type="Proteomes" id="UP000199628">
    <property type="component" value="Unassembled WGS sequence"/>
</dbReference>
<keyword evidence="1" id="KW-0812">Transmembrane</keyword>
<reference evidence="3" key="1">
    <citation type="submission" date="2016-10" db="EMBL/GenBank/DDBJ databases">
        <authorList>
            <person name="Varghese N."/>
            <person name="Submissions S."/>
        </authorList>
    </citation>
    <scope>NUCLEOTIDE SEQUENCE [LARGE SCALE GENOMIC DNA]</scope>
    <source>
        <strain evidence="3">CGMCC 1.9108</strain>
    </source>
</reference>
<feature type="transmembrane region" description="Helical" evidence="1">
    <location>
        <begin position="6"/>
        <end position="33"/>
    </location>
</feature>
<dbReference type="EMBL" id="FMZV01000002">
    <property type="protein sequence ID" value="SDC42000.1"/>
    <property type="molecule type" value="Genomic_DNA"/>
</dbReference>
<keyword evidence="3" id="KW-1185">Reference proteome</keyword>
<keyword evidence="1" id="KW-1133">Transmembrane helix</keyword>
<keyword evidence="1" id="KW-0472">Membrane</keyword>
<evidence type="ECO:0000313" key="3">
    <source>
        <dbReference type="Proteomes" id="UP000199628"/>
    </source>
</evidence>